<protein>
    <submittedName>
        <fullName evidence="1">Uncharacterized protein</fullName>
    </submittedName>
</protein>
<name>A0ABY6K6Y1_9ARAC</name>
<sequence length="122" mass="13876">MPPMSGPFTILKQIPPVNYEIDKPQSNLGKTTMVIYSSKLRPYYPKEGFELKLTKSKIPTLEKKPNQQVAPKTNVKTTIPSMSVHQCNNKNPVNNQQACYRLSIKKIYFSLRPLPGRLSLSK</sequence>
<dbReference type="EMBL" id="CP092864">
    <property type="protein sequence ID" value="UYV63000.1"/>
    <property type="molecule type" value="Genomic_DNA"/>
</dbReference>
<evidence type="ECO:0000313" key="2">
    <source>
        <dbReference type="Proteomes" id="UP001235939"/>
    </source>
</evidence>
<reference evidence="1 2" key="1">
    <citation type="submission" date="2022-01" db="EMBL/GenBank/DDBJ databases">
        <title>A chromosomal length assembly of Cordylochernes scorpioides.</title>
        <authorList>
            <person name="Zeh D."/>
            <person name="Zeh J."/>
        </authorList>
    </citation>
    <scope>NUCLEOTIDE SEQUENCE [LARGE SCALE GENOMIC DNA]</scope>
    <source>
        <strain evidence="1">IN4F17</strain>
        <tissue evidence="1">Whole Body</tissue>
    </source>
</reference>
<proteinExistence type="predicted"/>
<gene>
    <name evidence="1" type="ORF">LAZ67_2002797</name>
</gene>
<keyword evidence="2" id="KW-1185">Reference proteome</keyword>
<evidence type="ECO:0000313" key="1">
    <source>
        <dbReference type="EMBL" id="UYV63000.1"/>
    </source>
</evidence>
<accession>A0ABY6K6Y1</accession>
<organism evidence="1 2">
    <name type="scientific">Cordylochernes scorpioides</name>
    <dbReference type="NCBI Taxonomy" id="51811"/>
    <lineage>
        <taxon>Eukaryota</taxon>
        <taxon>Metazoa</taxon>
        <taxon>Ecdysozoa</taxon>
        <taxon>Arthropoda</taxon>
        <taxon>Chelicerata</taxon>
        <taxon>Arachnida</taxon>
        <taxon>Pseudoscorpiones</taxon>
        <taxon>Cheliferoidea</taxon>
        <taxon>Chernetidae</taxon>
        <taxon>Cordylochernes</taxon>
    </lineage>
</organism>
<dbReference type="Proteomes" id="UP001235939">
    <property type="component" value="Chromosome 02"/>
</dbReference>